<dbReference type="InterPro" id="IPR036859">
    <property type="entry name" value="CAP-Gly_dom_sf"/>
</dbReference>
<keyword evidence="2" id="KW-0963">Cytoplasm</keyword>
<name>A0ABP0ZIV6_9ASCO</name>
<organism evidence="7 8">
    <name type="scientific">Lodderomyces beijingensis</name>
    <dbReference type="NCBI Taxonomy" id="1775926"/>
    <lineage>
        <taxon>Eukaryota</taxon>
        <taxon>Fungi</taxon>
        <taxon>Dikarya</taxon>
        <taxon>Ascomycota</taxon>
        <taxon>Saccharomycotina</taxon>
        <taxon>Pichiomycetes</taxon>
        <taxon>Debaryomycetaceae</taxon>
        <taxon>Candida/Lodderomyces clade</taxon>
        <taxon>Lodderomyces</taxon>
    </lineage>
</organism>
<evidence type="ECO:0000256" key="4">
    <source>
        <dbReference type="ARBA" id="ARBA00025779"/>
    </source>
</evidence>
<dbReference type="SUPFAM" id="SSF74924">
    <property type="entry name" value="Cap-Gly domain"/>
    <property type="match status" value="1"/>
</dbReference>
<sequence>MSDLNIFVTSDLTSSERRISPQWSLQYLKQKLEQITGVEPHSQLLQYFPNKYSNDFIQLPGTTPSSQPDDEVLLSQLGLKDYSRIHVIDVDPNSTTNQLANESSPTNIPLHGNNNTTNNGDEAEFKLGEEEYQKREDSVLRWKQQQKLGRFDPQYELMQEKIKKDNAAAVAKIHVGDRCRVINIEGERRGVVRFVGKIEELDKGKLDWVGVEFDEPVGKNSGDIDGVGIFACRYKHGSFVKPLQVEVGDFPELDPFGDDDDDDMDDSDEEL</sequence>
<feature type="domain" description="CAP-Gly" evidence="6">
    <location>
        <begin position="208"/>
        <end position="241"/>
    </location>
</feature>
<dbReference type="EMBL" id="OZ022405">
    <property type="protein sequence ID" value="CAK9436432.1"/>
    <property type="molecule type" value="Genomic_DNA"/>
</dbReference>
<evidence type="ECO:0000256" key="1">
    <source>
        <dbReference type="ARBA" id="ARBA00004496"/>
    </source>
</evidence>
<dbReference type="SUPFAM" id="SSF54236">
    <property type="entry name" value="Ubiquitin-like"/>
    <property type="match status" value="1"/>
</dbReference>
<evidence type="ECO:0000256" key="2">
    <source>
        <dbReference type="ARBA" id="ARBA00022490"/>
    </source>
</evidence>
<feature type="compositionally biased region" description="Polar residues" evidence="5">
    <location>
        <begin position="97"/>
        <end position="120"/>
    </location>
</feature>
<dbReference type="InterPro" id="IPR000626">
    <property type="entry name" value="Ubiquitin-like_dom"/>
</dbReference>
<comment type="similarity">
    <text evidence="4">Belongs to the TBCB family.</text>
</comment>
<evidence type="ECO:0000313" key="7">
    <source>
        <dbReference type="EMBL" id="CAK9436432.1"/>
    </source>
</evidence>
<feature type="region of interest" description="Disordered" evidence="5">
    <location>
        <begin position="249"/>
        <end position="271"/>
    </location>
</feature>
<evidence type="ECO:0000256" key="5">
    <source>
        <dbReference type="SAM" id="MobiDB-lite"/>
    </source>
</evidence>
<evidence type="ECO:0000256" key="3">
    <source>
        <dbReference type="ARBA" id="ARBA00023186"/>
    </source>
</evidence>
<dbReference type="PANTHER" id="PTHR18916">
    <property type="entry name" value="DYNACTIN 1-RELATED MICROTUBULE-BINDING"/>
    <property type="match status" value="1"/>
</dbReference>
<dbReference type="Pfam" id="PF01302">
    <property type="entry name" value="CAP_GLY"/>
    <property type="match status" value="1"/>
</dbReference>
<evidence type="ECO:0000259" key="6">
    <source>
        <dbReference type="PROSITE" id="PS50245"/>
    </source>
</evidence>
<dbReference type="PROSITE" id="PS50245">
    <property type="entry name" value="CAP_GLY_2"/>
    <property type="match status" value="1"/>
</dbReference>
<protein>
    <recommendedName>
        <fullName evidence="6">CAP-Gly domain-containing protein</fullName>
    </recommendedName>
</protein>
<dbReference type="Proteomes" id="UP001497383">
    <property type="component" value="Chromosome 1"/>
</dbReference>
<keyword evidence="3" id="KW-0143">Chaperone</keyword>
<keyword evidence="8" id="KW-1185">Reference proteome</keyword>
<proteinExistence type="inferred from homology"/>
<dbReference type="Pfam" id="PF14560">
    <property type="entry name" value="Ubiquitin_2"/>
    <property type="match status" value="1"/>
</dbReference>
<dbReference type="SMART" id="SM01052">
    <property type="entry name" value="CAP_GLY"/>
    <property type="match status" value="1"/>
</dbReference>
<dbReference type="Gene3D" id="3.10.20.90">
    <property type="entry name" value="Phosphatidylinositol 3-kinase Catalytic Subunit, Chain A, domain 1"/>
    <property type="match status" value="1"/>
</dbReference>
<feature type="region of interest" description="Disordered" evidence="5">
    <location>
        <begin position="97"/>
        <end position="121"/>
    </location>
</feature>
<dbReference type="RefSeq" id="XP_066827928.1">
    <property type="nucleotide sequence ID" value="XM_066976971.1"/>
</dbReference>
<comment type="subcellular location">
    <subcellularLocation>
        <location evidence="1">Cytoplasm</location>
    </subcellularLocation>
</comment>
<dbReference type="PANTHER" id="PTHR18916:SF85">
    <property type="entry name" value="TUBULIN-FOLDING COFACTOR B"/>
    <property type="match status" value="1"/>
</dbReference>
<dbReference type="InterPro" id="IPR029071">
    <property type="entry name" value="Ubiquitin-like_domsf"/>
</dbReference>
<reference evidence="7 8" key="1">
    <citation type="submission" date="2024-03" db="EMBL/GenBank/DDBJ databases">
        <authorList>
            <person name="Brejova B."/>
        </authorList>
    </citation>
    <scope>NUCLEOTIDE SEQUENCE [LARGE SCALE GENOMIC DNA]</scope>
    <source>
        <strain evidence="7 8">CBS 14171</strain>
    </source>
</reference>
<accession>A0ABP0ZIV6</accession>
<dbReference type="InterPro" id="IPR000938">
    <property type="entry name" value="CAP-Gly_domain"/>
</dbReference>
<evidence type="ECO:0000313" key="8">
    <source>
        <dbReference type="Proteomes" id="UP001497383"/>
    </source>
</evidence>
<dbReference type="Gene3D" id="2.30.30.190">
    <property type="entry name" value="CAP Gly-rich-like domain"/>
    <property type="match status" value="1"/>
</dbReference>
<gene>
    <name evidence="7" type="ORF">LODBEIA_P09900</name>
</gene>
<dbReference type="GeneID" id="92206186"/>